<proteinExistence type="predicted"/>
<comment type="caution">
    <text evidence="3">The sequence shown here is derived from an EMBL/GenBank/DDBJ whole genome shotgun (WGS) entry which is preliminary data.</text>
</comment>
<feature type="domain" description="Glucose-6-phosphate dehydrogenase assembly protein OpcA N-terminal" evidence="1">
    <location>
        <begin position="55"/>
        <end position="163"/>
    </location>
</feature>
<dbReference type="Pfam" id="PF10128">
    <property type="entry name" value="OpcA_G6PD_assem"/>
    <property type="match status" value="1"/>
</dbReference>
<sequence length="317" mass="33957">MASTMIVDLPNTTTGAVAKELVNLRDRGGVVALTRVLTLIVVTKPESVEKAVNAANFASREHPCRVVVIVEGSPDVDTRLDGQIRVGGDAGASEVVILHTYGELAVADESLVAGLLLPDDPIVVWWPDEAPANVNLTPLGKIAQRRITDSGSEANPRDALFRIGQCHTAGDTDLSWTRITLWRAQLAAVLDQEDAGRITAATVTGAVDSPSNVLLAAWLTLKLDIPVTLASSPYGTGVHSVRLTGLDGDIVLARPTGDVAELYQPGRHMQRLSLPQRSLAECLAEELRRLDPDEVLSEVLRDGLPKTNLREVSPSQR</sequence>
<organism evidence="3 4">
    <name type="scientific">Neomicrococcus aestuarii</name>
    <dbReference type="NCBI Taxonomy" id="556325"/>
    <lineage>
        <taxon>Bacteria</taxon>
        <taxon>Bacillati</taxon>
        <taxon>Actinomycetota</taxon>
        <taxon>Actinomycetes</taxon>
        <taxon>Micrococcales</taxon>
        <taxon>Micrococcaceae</taxon>
        <taxon>Neomicrococcus</taxon>
    </lineage>
</organism>
<dbReference type="InterPro" id="IPR004555">
    <property type="entry name" value="G6PDH_assembly_OpcA"/>
</dbReference>
<reference evidence="3 4" key="1">
    <citation type="submission" date="2020-08" db="EMBL/GenBank/DDBJ databases">
        <title>Sequencing the genomes of 1000 actinobacteria strains.</title>
        <authorList>
            <person name="Klenk H.-P."/>
        </authorList>
    </citation>
    <scope>NUCLEOTIDE SEQUENCE [LARGE SCALE GENOMIC DNA]</scope>
    <source>
        <strain evidence="3 4">DSM 105783</strain>
    </source>
</reference>
<dbReference type="AlphaFoldDB" id="A0A7W8WY09"/>
<dbReference type="Pfam" id="PF20171">
    <property type="entry name" value="OpcA_G6PD_C"/>
    <property type="match status" value="1"/>
</dbReference>
<dbReference type="Proteomes" id="UP000580797">
    <property type="component" value="Unassembled WGS sequence"/>
</dbReference>
<dbReference type="InterPro" id="IPR046801">
    <property type="entry name" value="OpcA_G6PD_N"/>
</dbReference>
<dbReference type="PANTHER" id="PTHR38658">
    <property type="entry name" value="OXPP CYCLE PROTEIN OPCA-RELATED"/>
    <property type="match status" value="1"/>
</dbReference>
<protein>
    <submittedName>
        <fullName evidence="3">Glucose-6-phosphate dehydrogenase assembly protein OpcA</fullName>
    </submittedName>
</protein>
<feature type="domain" description="Glucose-6-phosphate dehydrogenase assembly protein OpcA C-terminal" evidence="2">
    <location>
        <begin position="170"/>
        <end position="300"/>
    </location>
</feature>
<evidence type="ECO:0000259" key="1">
    <source>
        <dbReference type="Pfam" id="PF10128"/>
    </source>
</evidence>
<evidence type="ECO:0000313" key="4">
    <source>
        <dbReference type="Proteomes" id="UP000580797"/>
    </source>
</evidence>
<gene>
    <name evidence="3" type="ORF">HD598_000508</name>
</gene>
<dbReference type="PANTHER" id="PTHR38658:SF1">
    <property type="entry name" value="OXPP CYCLE PROTEIN OPCA-RELATED"/>
    <property type="match status" value="1"/>
</dbReference>
<dbReference type="InterPro" id="IPR046802">
    <property type="entry name" value="OpcA_G6PD_C"/>
</dbReference>
<dbReference type="EMBL" id="JACHDR010000001">
    <property type="protein sequence ID" value="MBB5511821.1"/>
    <property type="molecule type" value="Genomic_DNA"/>
</dbReference>
<evidence type="ECO:0000313" key="3">
    <source>
        <dbReference type="EMBL" id="MBB5511821.1"/>
    </source>
</evidence>
<accession>A0A7W8WY09</accession>
<name>A0A7W8WY09_9MICC</name>
<evidence type="ECO:0000259" key="2">
    <source>
        <dbReference type="Pfam" id="PF20171"/>
    </source>
</evidence>